<sequence length="239" mass="27438">MNMHSIFELSHAPVYFEAHMAVQNDIFLDYQTVPLEQTDQAVTVRENIAAFALEASRNMLPVYVKTNLNGIAELPGLYVQKGQLVESSWRKWEWAYWFVAQHPELQHVAIVDSGSVRLVNDPFEHLDPNLLYVADQLQSVADLPVQTELPVEMQQRLRQILQQQALSSALVVGDRSVVFEFLSLVMQLKYQTDGTLPFDQIVFNDLIHRYFAARTIHGRLVSTIWGFNQLDSSAWFKCD</sequence>
<organism evidence="1 2">
    <name type="scientific">Levilactobacillus bambusae</name>
    <dbReference type="NCBI Taxonomy" id="2024736"/>
    <lineage>
        <taxon>Bacteria</taxon>
        <taxon>Bacillati</taxon>
        <taxon>Bacillota</taxon>
        <taxon>Bacilli</taxon>
        <taxon>Lactobacillales</taxon>
        <taxon>Lactobacillaceae</taxon>
        <taxon>Levilactobacillus</taxon>
    </lineage>
</organism>
<evidence type="ECO:0000313" key="2">
    <source>
        <dbReference type="Proteomes" id="UP000245080"/>
    </source>
</evidence>
<reference evidence="1 2" key="1">
    <citation type="journal article" date="2018" name="Int. J. Syst. Evol. Microbiol.">
        <title>Lactobacillus bambusae sp. nov., isolated from a traditional fermented Ma-bamboo shoots of Taiwan.</title>
        <authorList>
            <person name="Wang L.-T."/>
        </authorList>
    </citation>
    <scope>NUCLEOTIDE SEQUENCE [LARGE SCALE GENOMIC DNA]</scope>
    <source>
        <strain evidence="1 2">BS-W1</strain>
    </source>
</reference>
<dbReference type="AlphaFoldDB" id="A0A2V1MZX2"/>
<comment type="caution">
    <text evidence="1">The sequence shown here is derived from an EMBL/GenBank/DDBJ whole genome shotgun (WGS) entry which is preliminary data.</text>
</comment>
<proteinExistence type="predicted"/>
<dbReference type="OrthoDB" id="2249703at2"/>
<accession>A0A2V1MZX2</accession>
<evidence type="ECO:0000313" key="1">
    <source>
        <dbReference type="EMBL" id="PWF99714.1"/>
    </source>
</evidence>
<dbReference type="EMBL" id="QCXQ01000003">
    <property type="protein sequence ID" value="PWF99714.1"/>
    <property type="molecule type" value="Genomic_DNA"/>
</dbReference>
<protein>
    <submittedName>
        <fullName evidence="1">Uncharacterized protein</fullName>
    </submittedName>
</protein>
<name>A0A2V1MZX2_9LACO</name>
<gene>
    <name evidence="1" type="ORF">DCM90_06550</name>
</gene>
<keyword evidence="2" id="KW-1185">Reference proteome</keyword>
<dbReference type="RefSeq" id="WP_109250569.1">
    <property type="nucleotide sequence ID" value="NZ_QCXQ01000003.1"/>
</dbReference>
<dbReference type="Proteomes" id="UP000245080">
    <property type="component" value="Unassembled WGS sequence"/>
</dbReference>